<accession>A0ABX0I7I0</accession>
<comment type="caution">
    <text evidence="2">The sequence shown here is derived from an EMBL/GenBank/DDBJ whole genome shotgun (WGS) entry which is preliminary data.</text>
</comment>
<reference evidence="2 3" key="1">
    <citation type="submission" date="2020-02" db="EMBL/GenBank/DDBJ databases">
        <authorList>
            <person name="Chen W.-M."/>
        </authorList>
    </citation>
    <scope>NUCLEOTIDE SEQUENCE [LARGE SCALE GENOMIC DNA]</scope>
    <source>
        <strain evidence="2 3">KDG-16</strain>
    </source>
</reference>
<evidence type="ECO:0000313" key="3">
    <source>
        <dbReference type="Proteomes" id="UP000800984"/>
    </source>
</evidence>
<evidence type="ECO:0000313" key="2">
    <source>
        <dbReference type="EMBL" id="NHM01450.1"/>
    </source>
</evidence>
<feature type="transmembrane region" description="Helical" evidence="1">
    <location>
        <begin position="61"/>
        <end position="79"/>
    </location>
</feature>
<feature type="transmembrane region" description="Helical" evidence="1">
    <location>
        <begin position="384"/>
        <end position="404"/>
    </location>
</feature>
<feature type="transmembrane region" description="Helical" evidence="1">
    <location>
        <begin position="21"/>
        <end position="41"/>
    </location>
</feature>
<keyword evidence="3" id="KW-1185">Reference proteome</keyword>
<keyword evidence="1" id="KW-0812">Transmembrane</keyword>
<proteinExistence type="predicted"/>
<keyword evidence="1" id="KW-1133">Transmembrane helix</keyword>
<sequence length="519" mass="62142">MFQNIQKQLLLKYPLLWNTKFIPMMVIGIAMNLIYFLIGYYDGTIDFTGEYYYGDNDSEVLGFGFLIATILLLLWFWFYSKNNSFKAIYLKSKNALFFEFIQVVVIFILFFNFFIVYKIGVQLHNRSYFSYEEAKKRCEIIGLADIFIDGSFSQTELDSVKMGMIYKDSIKNDSVHDACLSNDRIFHKVDMIFDNKKYLKYSLINRNSRKFEINSYQEDSANVKKLKRNIISNKKETLKFLQSYLAIVKEHELHTNLDATTWYNQVVKAPNFTNYKIIFPYTYHVEQQNNKAYYLNHFDYDAYENNYRKEDKYIFNEKYVNENNIKYSKFYVEHHLLHDKYGIISNAYSYRYFRLSELLIFNGMAFMLAVFVFTFRISNLKKWFISIVVFGVLSIAYGIIANLINNEDVLFPLFAISTFLIFWMYLFVIIRRKKGKSFSEIILNICIWSIPMLLPFIYYFMQELYIDYVYVYQYGVVDPIRKAFKDHVDVMFSVNFLVSILLMYFMSKTIRTWKGISEE</sequence>
<gene>
    <name evidence="2" type="ORF">G4D72_04910</name>
</gene>
<feature type="transmembrane region" description="Helical" evidence="1">
    <location>
        <begin position="410"/>
        <end position="429"/>
    </location>
</feature>
<feature type="transmembrane region" description="Helical" evidence="1">
    <location>
        <begin position="441"/>
        <end position="461"/>
    </location>
</feature>
<dbReference type="EMBL" id="JAAJBT010000002">
    <property type="protein sequence ID" value="NHM01450.1"/>
    <property type="molecule type" value="Genomic_DNA"/>
</dbReference>
<feature type="transmembrane region" description="Helical" evidence="1">
    <location>
        <begin position="358"/>
        <end position="377"/>
    </location>
</feature>
<feature type="transmembrane region" description="Helical" evidence="1">
    <location>
        <begin position="490"/>
        <end position="507"/>
    </location>
</feature>
<protein>
    <recommendedName>
        <fullName evidence="4">ABC transporter permease</fullName>
    </recommendedName>
</protein>
<evidence type="ECO:0000256" key="1">
    <source>
        <dbReference type="SAM" id="Phobius"/>
    </source>
</evidence>
<evidence type="ECO:0008006" key="4">
    <source>
        <dbReference type="Google" id="ProtNLM"/>
    </source>
</evidence>
<name>A0ABX0I7I0_9FLAO</name>
<dbReference type="Proteomes" id="UP000800984">
    <property type="component" value="Unassembled WGS sequence"/>
</dbReference>
<keyword evidence="1" id="KW-0472">Membrane</keyword>
<feature type="transmembrane region" description="Helical" evidence="1">
    <location>
        <begin position="100"/>
        <end position="120"/>
    </location>
</feature>
<organism evidence="2 3">
    <name type="scientific">Flavobacterium difficile</name>
    <dbReference type="NCBI Taxonomy" id="2709659"/>
    <lineage>
        <taxon>Bacteria</taxon>
        <taxon>Pseudomonadati</taxon>
        <taxon>Bacteroidota</taxon>
        <taxon>Flavobacteriia</taxon>
        <taxon>Flavobacteriales</taxon>
        <taxon>Flavobacteriaceae</taxon>
        <taxon>Flavobacterium</taxon>
    </lineage>
</organism>
<dbReference type="RefSeq" id="WP_166076506.1">
    <property type="nucleotide sequence ID" value="NZ_JAAJBT010000002.1"/>
</dbReference>